<evidence type="ECO:0000313" key="12">
    <source>
        <dbReference type="Proteomes" id="UP001562425"/>
    </source>
</evidence>
<keyword evidence="12" id="KW-1185">Reference proteome</keyword>
<keyword evidence="7" id="KW-0560">Oxidoreductase</keyword>
<evidence type="ECO:0000313" key="11">
    <source>
        <dbReference type="EMBL" id="KAL1392898.1"/>
    </source>
</evidence>
<evidence type="ECO:0000256" key="9">
    <source>
        <dbReference type="ARBA" id="ARBA00047514"/>
    </source>
</evidence>
<dbReference type="PANTHER" id="PTHR21348">
    <property type="match status" value="1"/>
</dbReference>
<feature type="domain" description="ParB-like N-terminal" evidence="10">
    <location>
        <begin position="43"/>
        <end position="135"/>
    </location>
</feature>
<dbReference type="CDD" id="cd16395">
    <property type="entry name" value="Srx"/>
    <property type="match status" value="1"/>
</dbReference>
<name>A0ABD1D3J8_CULPP</name>
<reference evidence="11 12" key="1">
    <citation type="submission" date="2024-05" db="EMBL/GenBank/DDBJ databases">
        <title>Culex pipiens pipiens assembly and annotation.</title>
        <authorList>
            <person name="Alout H."/>
            <person name="Durand T."/>
        </authorList>
    </citation>
    <scope>NUCLEOTIDE SEQUENCE [LARGE SCALE GENOMIC DNA]</scope>
    <source>
        <strain evidence="11">HA-2024</strain>
        <tissue evidence="11">Whole body</tissue>
    </source>
</reference>
<evidence type="ECO:0000256" key="7">
    <source>
        <dbReference type="ARBA" id="ARBA00023002"/>
    </source>
</evidence>
<evidence type="ECO:0000256" key="2">
    <source>
        <dbReference type="ARBA" id="ARBA00013055"/>
    </source>
</evidence>
<dbReference type="GO" id="GO:0005524">
    <property type="term" value="F:ATP binding"/>
    <property type="evidence" value="ECO:0007669"/>
    <property type="project" value="UniProtKB-KW"/>
</dbReference>
<keyword evidence="4" id="KW-0547">Nucleotide-binding</keyword>
<dbReference type="InterPro" id="IPR036086">
    <property type="entry name" value="ParB/Sulfiredoxin_sf"/>
</dbReference>
<evidence type="ECO:0000259" key="10">
    <source>
        <dbReference type="Pfam" id="PF02195"/>
    </source>
</evidence>
<dbReference type="InterPro" id="IPR003115">
    <property type="entry name" value="ParB_N"/>
</dbReference>
<keyword evidence="3" id="KW-0488">Methylation</keyword>
<dbReference type="FunFam" id="3.90.1530.10:FF:000001">
    <property type="entry name" value="Sulfiredoxin"/>
    <property type="match status" value="1"/>
</dbReference>
<dbReference type="PANTHER" id="PTHR21348:SF2">
    <property type="entry name" value="SULFIREDOXIN-1"/>
    <property type="match status" value="1"/>
</dbReference>
<proteinExistence type="inferred from homology"/>
<sequence length="143" mass="15415">MLLRSLTLLQTFTCAQRGLNVAALSTKPPPSAMTSVHSAGIAEVHEMPMSAIVRPIPSELDNAKVESLMATIQDPTQAAAVPPIDVLWIEGTEGGNYFYSFGGCHRFEAHRRLGRPTITAKLVRSSLADLQHYLGGSCPKSLK</sequence>
<dbReference type="EC" id="1.8.98.2" evidence="2"/>
<comment type="catalytic activity">
    <reaction evidence="9">
        <text>S-hydroxy-S-oxy-L-cysteinyl-[peroxiredoxin] + [protein]-dithiol + ATP = S-hydroxy-L-cysteinyl-[peroxiredoxin] + [protein]-disulfide + ADP + phosphate</text>
        <dbReference type="Rhea" id="RHEA:17545"/>
        <dbReference type="Rhea" id="RHEA-COMP:10593"/>
        <dbReference type="Rhea" id="RHEA-COMP:10594"/>
        <dbReference type="Rhea" id="RHEA-COMP:13681"/>
        <dbReference type="Rhea" id="RHEA-COMP:17976"/>
        <dbReference type="ChEBI" id="CHEBI:29950"/>
        <dbReference type="ChEBI" id="CHEBI:30616"/>
        <dbReference type="ChEBI" id="CHEBI:43474"/>
        <dbReference type="ChEBI" id="CHEBI:50058"/>
        <dbReference type="ChEBI" id="CHEBI:61973"/>
        <dbReference type="ChEBI" id="CHEBI:61974"/>
        <dbReference type="ChEBI" id="CHEBI:456216"/>
        <dbReference type="EC" id="1.8.98.2"/>
    </reaction>
</comment>
<dbReference type="Proteomes" id="UP001562425">
    <property type="component" value="Unassembled WGS sequence"/>
</dbReference>
<comment type="caution">
    <text evidence="11">The sequence shown here is derived from an EMBL/GenBank/DDBJ whole genome shotgun (WGS) entry which is preliminary data.</text>
</comment>
<keyword evidence="8" id="KW-1015">Disulfide bond</keyword>
<accession>A0ABD1D3J8</accession>
<keyword evidence="5" id="KW-0067">ATP-binding</keyword>
<evidence type="ECO:0000256" key="4">
    <source>
        <dbReference type="ARBA" id="ARBA00022741"/>
    </source>
</evidence>
<comment type="similarity">
    <text evidence="1">Belongs to the sulfiredoxin family.</text>
</comment>
<evidence type="ECO:0000256" key="6">
    <source>
        <dbReference type="ARBA" id="ARBA00022862"/>
    </source>
</evidence>
<dbReference type="Gene3D" id="3.90.1530.10">
    <property type="entry name" value="Conserved hypothetical protein from pyrococcus furiosus pfu- 392566-001, ParB domain"/>
    <property type="match status" value="1"/>
</dbReference>
<evidence type="ECO:0000256" key="5">
    <source>
        <dbReference type="ARBA" id="ARBA00022840"/>
    </source>
</evidence>
<evidence type="ECO:0000256" key="1">
    <source>
        <dbReference type="ARBA" id="ARBA00009609"/>
    </source>
</evidence>
<organism evidence="11 12">
    <name type="scientific">Culex pipiens pipiens</name>
    <name type="common">Northern house mosquito</name>
    <dbReference type="NCBI Taxonomy" id="38569"/>
    <lineage>
        <taxon>Eukaryota</taxon>
        <taxon>Metazoa</taxon>
        <taxon>Ecdysozoa</taxon>
        <taxon>Arthropoda</taxon>
        <taxon>Hexapoda</taxon>
        <taxon>Insecta</taxon>
        <taxon>Pterygota</taxon>
        <taxon>Neoptera</taxon>
        <taxon>Endopterygota</taxon>
        <taxon>Diptera</taxon>
        <taxon>Nematocera</taxon>
        <taxon>Culicoidea</taxon>
        <taxon>Culicidae</taxon>
        <taxon>Culicinae</taxon>
        <taxon>Culicini</taxon>
        <taxon>Culex</taxon>
        <taxon>Culex</taxon>
    </lineage>
</organism>
<dbReference type="EMBL" id="JBEHCU010007723">
    <property type="protein sequence ID" value="KAL1392898.1"/>
    <property type="molecule type" value="Genomic_DNA"/>
</dbReference>
<gene>
    <name evidence="11" type="ORF">pipiens_012132</name>
</gene>
<dbReference type="InterPro" id="IPR016692">
    <property type="entry name" value="Sulfiredoxin"/>
</dbReference>
<dbReference type="AlphaFoldDB" id="A0ABD1D3J8"/>
<evidence type="ECO:0000256" key="8">
    <source>
        <dbReference type="ARBA" id="ARBA00023157"/>
    </source>
</evidence>
<dbReference type="SUPFAM" id="SSF110849">
    <property type="entry name" value="ParB/Sulfiredoxin"/>
    <property type="match status" value="1"/>
</dbReference>
<dbReference type="Pfam" id="PF02195">
    <property type="entry name" value="ParB_N"/>
    <property type="match status" value="1"/>
</dbReference>
<keyword evidence="6" id="KW-0049">Antioxidant</keyword>
<protein>
    <recommendedName>
        <fullName evidence="2">sulfiredoxin</fullName>
        <ecNumber evidence="2">1.8.98.2</ecNumber>
    </recommendedName>
</protein>
<evidence type="ECO:0000256" key="3">
    <source>
        <dbReference type="ARBA" id="ARBA00022481"/>
    </source>
</evidence>
<dbReference type="GO" id="GO:0032542">
    <property type="term" value="F:sulfiredoxin activity"/>
    <property type="evidence" value="ECO:0007669"/>
    <property type="project" value="UniProtKB-EC"/>
</dbReference>